<name>K5BHQ7_MYCHD</name>
<sequence length="80" mass="9028">MPEWRCLHPELPGSNPPRRCAFESYTTFAGNGDSYHTRIGATPQPIGRQVCCSIPVLHCELVLYVSEPFALSSPVWRQLR</sequence>
<protein>
    <submittedName>
        <fullName evidence="1">Uncharacterized protein</fullName>
    </submittedName>
</protein>
<gene>
    <name evidence="1" type="ORF">C731_0948</name>
</gene>
<dbReference type="PATRIC" id="fig|1122247.3.peg.910"/>
<dbReference type="AlphaFoldDB" id="K5BHQ7"/>
<comment type="caution">
    <text evidence="1">The sequence shown here is derived from an EMBL/GenBank/DDBJ whole genome shotgun (WGS) entry which is preliminary data.</text>
</comment>
<accession>K5BHQ7</accession>
<evidence type="ECO:0000313" key="1">
    <source>
        <dbReference type="EMBL" id="EKF25071.1"/>
    </source>
</evidence>
<reference evidence="1 2" key="1">
    <citation type="journal article" date="2012" name="J. Bacteriol.">
        <title>Genome sequence of Mycobacterium hassiacum DSM 44199, a rare source of heat-stable mycobacterial proteins.</title>
        <authorList>
            <person name="Tiago I."/>
            <person name="Maranha A."/>
            <person name="Mendes V."/>
            <person name="Alarico S."/>
            <person name="Moynihan P.J."/>
            <person name="Clarke A.J."/>
            <person name="Macedo-Ribeiro S."/>
            <person name="Pereira P.J."/>
            <person name="Empadinhas N."/>
        </authorList>
    </citation>
    <scope>NUCLEOTIDE SEQUENCE [LARGE SCALE GENOMIC DNA]</scope>
    <source>
        <strain evidence="2">DSM 44199 / CIP 105218 / JCM 12690 / 3849</strain>
    </source>
</reference>
<evidence type="ECO:0000313" key="2">
    <source>
        <dbReference type="Proteomes" id="UP000006265"/>
    </source>
</evidence>
<dbReference type="EMBL" id="AMRA01000024">
    <property type="protein sequence ID" value="EKF25071.1"/>
    <property type="molecule type" value="Genomic_DNA"/>
</dbReference>
<proteinExistence type="predicted"/>
<dbReference type="Proteomes" id="UP000006265">
    <property type="component" value="Unassembled WGS sequence"/>
</dbReference>
<keyword evidence="2" id="KW-1185">Reference proteome</keyword>
<organism evidence="1 2">
    <name type="scientific">Mycolicibacterium hassiacum (strain DSM 44199 / CIP 105218 / JCM 12690 / 3849)</name>
    <name type="common">Mycobacterium hassiacum</name>
    <dbReference type="NCBI Taxonomy" id="1122247"/>
    <lineage>
        <taxon>Bacteria</taxon>
        <taxon>Bacillati</taxon>
        <taxon>Actinomycetota</taxon>
        <taxon>Actinomycetes</taxon>
        <taxon>Mycobacteriales</taxon>
        <taxon>Mycobacteriaceae</taxon>
        <taxon>Mycolicibacterium</taxon>
    </lineage>
</organism>